<dbReference type="RefSeq" id="WP_139076589.1">
    <property type="nucleotide sequence ID" value="NZ_VDFU01000009.1"/>
</dbReference>
<keyword evidence="7" id="KW-1185">Reference proteome</keyword>
<dbReference type="CDD" id="cd13401">
    <property type="entry name" value="Slt70-like"/>
    <property type="match status" value="1"/>
</dbReference>
<comment type="similarity">
    <text evidence="1">Belongs to the transglycosylase Slt family.</text>
</comment>
<dbReference type="Gene3D" id="1.10.530.10">
    <property type="match status" value="1"/>
</dbReference>
<dbReference type="InterPro" id="IPR008258">
    <property type="entry name" value="Transglycosylase_SLT_dom_1"/>
</dbReference>
<reference evidence="6 7" key="1">
    <citation type="submission" date="2019-06" db="EMBL/GenBank/DDBJ databases">
        <title>YIM 131921 draft genome.</title>
        <authorList>
            <person name="Jiang L."/>
        </authorList>
    </citation>
    <scope>NUCLEOTIDE SEQUENCE [LARGE SCALE GENOMIC DNA]</scope>
    <source>
        <strain evidence="6 7">YIM 131921</strain>
    </source>
</reference>
<evidence type="ECO:0000256" key="1">
    <source>
        <dbReference type="ARBA" id="ARBA00007734"/>
    </source>
</evidence>
<keyword evidence="3 4" id="KW-0732">Signal</keyword>
<dbReference type="PROSITE" id="PS00922">
    <property type="entry name" value="TRANSGLYCOSYLASE"/>
    <property type="match status" value="1"/>
</dbReference>
<feature type="chain" id="PRO_5022974882" evidence="4">
    <location>
        <begin position="31"/>
        <end position="710"/>
    </location>
</feature>
<evidence type="ECO:0000313" key="6">
    <source>
        <dbReference type="EMBL" id="TNC49813.1"/>
    </source>
</evidence>
<name>A0A5C4MXL9_9RHOB</name>
<comment type="similarity">
    <text evidence="2">Belongs to the virb1 family.</text>
</comment>
<proteinExistence type="inferred from homology"/>
<dbReference type="GO" id="GO:0004553">
    <property type="term" value="F:hydrolase activity, hydrolyzing O-glycosyl compounds"/>
    <property type="evidence" value="ECO:0007669"/>
    <property type="project" value="InterPro"/>
</dbReference>
<dbReference type="GO" id="GO:0042597">
    <property type="term" value="C:periplasmic space"/>
    <property type="evidence" value="ECO:0007669"/>
    <property type="project" value="InterPro"/>
</dbReference>
<dbReference type="GO" id="GO:0000270">
    <property type="term" value="P:peptidoglycan metabolic process"/>
    <property type="evidence" value="ECO:0007669"/>
    <property type="project" value="InterPro"/>
</dbReference>
<dbReference type="Gene3D" id="1.25.20.10">
    <property type="entry name" value="Bacterial muramidases"/>
    <property type="match status" value="1"/>
</dbReference>
<protein>
    <submittedName>
        <fullName evidence="6">Lytic transglycosylase domain-containing protein</fullName>
    </submittedName>
</protein>
<dbReference type="GO" id="GO:0016020">
    <property type="term" value="C:membrane"/>
    <property type="evidence" value="ECO:0007669"/>
    <property type="project" value="InterPro"/>
</dbReference>
<dbReference type="OrthoDB" id="9815002at2"/>
<dbReference type="PANTHER" id="PTHR37423">
    <property type="entry name" value="SOLUBLE LYTIC MUREIN TRANSGLYCOSYLASE-RELATED"/>
    <property type="match status" value="1"/>
</dbReference>
<dbReference type="EMBL" id="VDFU01000009">
    <property type="protein sequence ID" value="TNC49813.1"/>
    <property type="molecule type" value="Genomic_DNA"/>
</dbReference>
<organism evidence="6 7">
    <name type="scientific">Rubellimicrobium rubrum</name>
    <dbReference type="NCBI Taxonomy" id="2585369"/>
    <lineage>
        <taxon>Bacteria</taxon>
        <taxon>Pseudomonadati</taxon>
        <taxon>Pseudomonadota</taxon>
        <taxon>Alphaproteobacteria</taxon>
        <taxon>Rhodobacterales</taxon>
        <taxon>Roseobacteraceae</taxon>
        <taxon>Rubellimicrobium</taxon>
    </lineage>
</organism>
<accession>A0A5C4MXL9</accession>
<sequence length="710" mass="78058">MRFSELPAFAFRRLAASSLVLSIAAGAAMAESTAVSALREATREARSGDWESAFAAAEDGGPVVEAILDWQALRDSGGEFHEYATFITEHPDWPDLDSLRANGETSIPASASPDEVLTYFGEALPQTGQGARALARALVAQGREDDARAMLEKVWLTQPLNDAGQAALVQAYGDWLEPLHAQRAEAMLWRWRTSDAERMLSLLPDERRALVRARMALIRGGNARDLIAKIPGGLRDDPGLAYDRYNHLAEDGDYSEALAILKARSKSAEDLGEPFRWAAWRAQIVRWLMREGRAQEAYDLAASHHLSEPSDVYADLEWLAGYLSLRYLDDPERALAHFQASEKAVKGPIAASRAAYWQGRAEDEIGVFDAAAFSYARGARHQTAFYGLLSAERLGLSLDPRLTGQEDFGDWRKSPAMAGDLTQAMLLLLAAGDRDDALRFTLQLARTLDRTGMGQLGNLLEQMQEPYMAVLAGKAAVERGVVIPTAYFPLHPMARQDWPVEPELALSIARRESEFNAGVASPVGAQGLMQLMPATAREVAGDLRLPYSRDRLTDWEYNATLGTQYLAMLEQMFGTSPVLIAAGYNAGPGRPRQWMGQRGDIRDAEVDVVDWIEHIPFAETRTYVMRVAESIPIYRARLTGVTGPVQFTALLRGQPPHIRPLARPFLVATADLMPVERISTSSAPRAIAKEAAIEVDGQARLRPLARPDEG</sequence>
<dbReference type="Proteomes" id="UP000305887">
    <property type="component" value="Unassembled WGS sequence"/>
</dbReference>
<dbReference type="GO" id="GO:0008933">
    <property type="term" value="F:peptidoglycan lytic transglycosylase activity"/>
    <property type="evidence" value="ECO:0007669"/>
    <property type="project" value="InterPro"/>
</dbReference>
<evidence type="ECO:0000259" key="5">
    <source>
        <dbReference type="Pfam" id="PF01464"/>
    </source>
</evidence>
<evidence type="ECO:0000256" key="2">
    <source>
        <dbReference type="ARBA" id="ARBA00009387"/>
    </source>
</evidence>
<dbReference type="InterPro" id="IPR000189">
    <property type="entry name" value="Transglyc_AS"/>
</dbReference>
<dbReference type="InterPro" id="IPR008939">
    <property type="entry name" value="Lytic_TGlycosylase_superhlx_U"/>
</dbReference>
<dbReference type="AlphaFoldDB" id="A0A5C4MXL9"/>
<comment type="caution">
    <text evidence="6">The sequence shown here is derived from an EMBL/GenBank/DDBJ whole genome shotgun (WGS) entry which is preliminary data.</text>
</comment>
<dbReference type="PANTHER" id="PTHR37423:SF2">
    <property type="entry name" value="MEMBRANE-BOUND LYTIC MUREIN TRANSGLYCOSYLASE C"/>
    <property type="match status" value="1"/>
</dbReference>
<dbReference type="SUPFAM" id="SSF48435">
    <property type="entry name" value="Bacterial muramidases"/>
    <property type="match status" value="1"/>
</dbReference>
<evidence type="ECO:0000256" key="3">
    <source>
        <dbReference type="ARBA" id="ARBA00022729"/>
    </source>
</evidence>
<dbReference type="InterPro" id="IPR023346">
    <property type="entry name" value="Lysozyme-like_dom_sf"/>
</dbReference>
<dbReference type="Pfam" id="PF01464">
    <property type="entry name" value="SLT"/>
    <property type="match status" value="1"/>
</dbReference>
<gene>
    <name evidence="6" type="ORF">FHG66_09875</name>
</gene>
<feature type="domain" description="Transglycosylase SLT" evidence="5">
    <location>
        <begin position="494"/>
        <end position="601"/>
    </location>
</feature>
<dbReference type="SUPFAM" id="SSF53955">
    <property type="entry name" value="Lysozyme-like"/>
    <property type="match status" value="1"/>
</dbReference>
<feature type="signal peptide" evidence="4">
    <location>
        <begin position="1"/>
        <end position="30"/>
    </location>
</feature>
<evidence type="ECO:0000313" key="7">
    <source>
        <dbReference type="Proteomes" id="UP000305887"/>
    </source>
</evidence>
<evidence type="ECO:0000256" key="4">
    <source>
        <dbReference type="SAM" id="SignalP"/>
    </source>
</evidence>